<gene>
    <name evidence="1" type="ORF">MOO47_04290</name>
</gene>
<evidence type="ECO:0000313" key="1">
    <source>
        <dbReference type="EMBL" id="UQS83008.1"/>
    </source>
</evidence>
<keyword evidence="2" id="KW-1185">Reference proteome</keyword>
<name>A0ABY4PB70_9LACO</name>
<organism evidence="1 2">
    <name type="scientific">Bombilactobacillus thymidiniphilus</name>
    <dbReference type="NCBI Taxonomy" id="2923363"/>
    <lineage>
        <taxon>Bacteria</taxon>
        <taxon>Bacillati</taxon>
        <taxon>Bacillota</taxon>
        <taxon>Bacilli</taxon>
        <taxon>Lactobacillales</taxon>
        <taxon>Lactobacillaceae</taxon>
        <taxon>Bombilactobacillus</taxon>
    </lineage>
</organism>
<evidence type="ECO:0000313" key="2">
    <source>
        <dbReference type="Proteomes" id="UP000831947"/>
    </source>
</evidence>
<sequence length="206" mass="23965">MKTQKLRNFIMIVFLFIPTFTETITIPNTNVVQAKTIKHKRKSHKAKSAKKIEIGQVYWNDKSYSCIKLLDKENYAVIKLDSAPQQAFKDGDFSQTYFYTGKYVRNGSTYILHGQTNDVASVSFMDMHQVNKKEYSYSYGPQRGKQSNINIYQKRGIYYSTIYQDGKKNVGAPLIKQSNSIKYVKGSIFPNNYQEFFQQFTYVPDK</sequence>
<dbReference type="EMBL" id="CP093365">
    <property type="protein sequence ID" value="UQS83008.1"/>
    <property type="molecule type" value="Genomic_DNA"/>
</dbReference>
<dbReference type="RefSeq" id="WP_249512235.1">
    <property type="nucleotide sequence ID" value="NZ_CP093365.1"/>
</dbReference>
<protein>
    <recommendedName>
        <fullName evidence="3">Surface layer protein A domain-containing protein</fullName>
    </recommendedName>
</protein>
<accession>A0ABY4PB70</accession>
<proteinExistence type="predicted"/>
<reference evidence="1 2" key="1">
    <citation type="journal article" date="2022" name="Int. J. Syst. Evol. Microbiol.">
        <title>Apilactobacillus apisilvae sp. nov., Nicolia spurrieriana gen. nov. sp. nov., Bombilactobacillus folatiphilus sp. nov. and Bombilactobacillus thymidiniphilus sp. nov., four new lactic acid bacterial isolates from stingless bees Tetragonula carbonaria and Austroplebeia australis.</title>
        <authorList>
            <person name="Oliphant S.A."/>
            <person name="Watson-Haigh N.S."/>
            <person name="Sumby K.M."/>
            <person name="Gardner J."/>
            <person name="Groom S."/>
            <person name="Jiranek V."/>
        </authorList>
    </citation>
    <scope>NUCLEOTIDE SEQUENCE [LARGE SCALE GENOMIC DNA]</scope>
    <source>
        <strain evidence="1 2">SG4_A1</strain>
    </source>
</reference>
<dbReference type="Proteomes" id="UP000831947">
    <property type="component" value="Chromosome"/>
</dbReference>
<evidence type="ECO:0008006" key="3">
    <source>
        <dbReference type="Google" id="ProtNLM"/>
    </source>
</evidence>